<comment type="caution">
    <text evidence="1">The sequence shown here is derived from an EMBL/GenBank/DDBJ whole genome shotgun (WGS) entry which is preliminary data.</text>
</comment>
<name>X0UAZ4_9ZZZZ</name>
<accession>X0UAZ4</accession>
<proteinExistence type="predicted"/>
<dbReference type="EMBL" id="BARS01019950">
    <property type="protein sequence ID" value="GAF96491.1"/>
    <property type="molecule type" value="Genomic_DNA"/>
</dbReference>
<feature type="non-terminal residue" evidence="1">
    <location>
        <position position="30"/>
    </location>
</feature>
<evidence type="ECO:0008006" key="2">
    <source>
        <dbReference type="Google" id="ProtNLM"/>
    </source>
</evidence>
<sequence length="30" mass="3403">MKVFILTEGGKNIGFGHITRCLSLYQAFEE</sequence>
<gene>
    <name evidence="1" type="ORF">S01H1_32237</name>
</gene>
<evidence type="ECO:0000313" key="1">
    <source>
        <dbReference type="EMBL" id="GAF96491.1"/>
    </source>
</evidence>
<reference evidence="1" key="1">
    <citation type="journal article" date="2014" name="Front. Microbiol.">
        <title>High frequency of phylogenetically diverse reductive dehalogenase-homologous genes in deep subseafloor sedimentary metagenomes.</title>
        <authorList>
            <person name="Kawai M."/>
            <person name="Futagami T."/>
            <person name="Toyoda A."/>
            <person name="Takaki Y."/>
            <person name="Nishi S."/>
            <person name="Hori S."/>
            <person name="Arai W."/>
            <person name="Tsubouchi T."/>
            <person name="Morono Y."/>
            <person name="Uchiyama I."/>
            <person name="Ito T."/>
            <person name="Fujiyama A."/>
            <person name="Inagaki F."/>
            <person name="Takami H."/>
        </authorList>
    </citation>
    <scope>NUCLEOTIDE SEQUENCE</scope>
    <source>
        <strain evidence="1">Expedition CK06-06</strain>
    </source>
</reference>
<organism evidence="1">
    <name type="scientific">marine sediment metagenome</name>
    <dbReference type="NCBI Taxonomy" id="412755"/>
    <lineage>
        <taxon>unclassified sequences</taxon>
        <taxon>metagenomes</taxon>
        <taxon>ecological metagenomes</taxon>
    </lineage>
</organism>
<dbReference type="AlphaFoldDB" id="X0UAZ4"/>
<dbReference type="Gene3D" id="3.40.50.11190">
    <property type="match status" value="1"/>
</dbReference>
<protein>
    <recommendedName>
        <fullName evidence="2">UDP-2,4-diacetamido-2,4, 6-trideoxy-beta-L-altropyranose hydrolase</fullName>
    </recommendedName>
</protein>